<protein>
    <submittedName>
        <fullName evidence="2">C2 domain-containing protein</fullName>
    </submittedName>
</protein>
<proteinExistence type="predicted"/>
<keyword evidence="1" id="KW-1185">Reference proteome</keyword>
<dbReference type="WBParaSite" id="scf7180000423065.g10156">
    <property type="protein sequence ID" value="scf7180000423065.g10156"/>
    <property type="gene ID" value="scf7180000423065.g10156"/>
</dbReference>
<dbReference type="Proteomes" id="UP000887560">
    <property type="component" value="Unplaced"/>
</dbReference>
<organism evidence="1 2">
    <name type="scientific">Meloidogyne floridensis</name>
    <dbReference type="NCBI Taxonomy" id="298350"/>
    <lineage>
        <taxon>Eukaryota</taxon>
        <taxon>Metazoa</taxon>
        <taxon>Ecdysozoa</taxon>
        <taxon>Nematoda</taxon>
        <taxon>Chromadorea</taxon>
        <taxon>Rhabditida</taxon>
        <taxon>Tylenchina</taxon>
        <taxon>Tylenchomorpha</taxon>
        <taxon>Tylenchoidea</taxon>
        <taxon>Meloidogynidae</taxon>
        <taxon>Meloidogyninae</taxon>
        <taxon>Meloidogyne</taxon>
    </lineage>
</organism>
<reference evidence="2" key="1">
    <citation type="submission" date="2022-11" db="UniProtKB">
        <authorList>
            <consortium name="WormBaseParasite"/>
        </authorList>
    </citation>
    <scope>IDENTIFICATION</scope>
</reference>
<evidence type="ECO:0000313" key="1">
    <source>
        <dbReference type="Proteomes" id="UP000887560"/>
    </source>
</evidence>
<sequence length="127" mass="14385">MGSAKANEMAKHWQAGRSKINELWNRRKPSELAIEVNDDMEINEHFSNVDRSPSPSCGKDVLNDGEKRETTTIKSEAFLQDVNIQKTKQIPLTKDPLWGQSLHFTLQNESLYLNVLVCADAEGNEKD</sequence>
<dbReference type="AlphaFoldDB" id="A0A915P427"/>
<evidence type="ECO:0000313" key="2">
    <source>
        <dbReference type="WBParaSite" id="scf7180000423065.g10156"/>
    </source>
</evidence>
<accession>A0A915P427</accession>
<name>A0A915P427_9BILA</name>